<dbReference type="SUPFAM" id="SSF53335">
    <property type="entry name" value="S-adenosyl-L-methionine-dependent methyltransferases"/>
    <property type="match status" value="1"/>
</dbReference>
<dbReference type="AlphaFoldDB" id="D8TF92"/>
<comment type="similarity">
    <text evidence="2">Belongs to the methyltransferase superfamily.</text>
</comment>
<dbReference type="GO" id="GO:0012505">
    <property type="term" value="C:endomembrane system"/>
    <property type="evidence" value="ECO:0007669"/>
    <property type="project" value="UniProtKB-SubCell"/>
</dbReference>
<organism evidence="7">
    <name type="scientific">Selaginella moellendorffii</name>
    <name type="common">Spikemoss</name>
    <dbReference type="NCBI Taxonomy" id="88036"/>
    <lineage>
        <taxon>Eukaryota</taxon>
        <taxon>Viridiplantae</taxon>
        <taxon>Streptophyta</taxon>
        <taxon>Embryophyta</taxon>
        <taxon>Tracheophyta</taxon>
        <taxon>Lycopodiopsida</taxon>
        <taxon>Selaginellales</taxon>
        <taxon>Selaginellaceae</taxon>
        <taxon>Selaginella</taxon>
    </lineage>
</organism>
<evidence type="ECO:0000313" key="6">
    <source>
        <dbReference type="EMBL" id="EFJ04670.1"/>
    </source>
</evidence>
<feature type="non-terminal residue" evidence="6">
    <location>
        <position position="1"/>
    </location>
</feature>
<dbReference type="KEGG" id="smo:SELMODRAFT_2228"/>
<dbReference type="eggNOG" id="ENOG502QRJP">
    <property type="taxonomic scope" value="Eukaryota"/>
</dbReference>
<evidence type="ECO:0000256" key="3">
    <source>
        <dbReference type="ARBA" id="ARBA00022603"/>
    </source>
</evidence>
<feature type="non-terminal residue" evidence="6">
    <location>
        <position position="320"/>
    </location>
</feature>
<reference evidence="6 7" key="1">
    <citation type="journal article" date="2011" name="Science">
        <title>The Selaginella genome identifies genetic changes associated with the evolution of vascular plants.</title>
        <authorList>
            <person name="Banks J.A."/>
            <person name="Nishiyama T."/>
            <person name="Hasebe M."/>
            <person name="Bowman J.L."/>
            <person name="Gribskov M."/>
            <person name="dePamphilis C."/>
            <person name="Albert V.A."/>
            <person name="Aono N."/>
            <person name="Aoyama T."/>
            <person name="Ambrose B.A."/>
            <person name="Ashton N.W."/>
            <person name="Axtell M.J."/>
            <person name="Barker E."/>
            <person name="Barker M.S."/>
            <person name="Bennetzen J.L."/>
            <person name="Bonawitz N.D."/>
            <person name="Chapple C."/>
            <person name="Cheng C."/>
            <person name="Correa L.G."/>
            <person name="Dacre M."/>
            <person name="DeBarry J."/>
            <person name="Dreyer I."/>
            <person name="Elias M."/>
            <person name="Engstrom E.M."/>
            <person name="Estelle M."/>
            <person name="Feng L."/>
            <person name="Finet C."/>
            <person name="Floyd S.K."/>
            <person name="Frommer W.B."/>
            <person name="Fujita T."/>
            <person name="Gramzow L."/>
            <person name="Gutensohn M."/>
            <person name="Harholt J."/>
            <person name="Hattori M."/>
            <person name="Heyl A."/>
            <person name="Hirai T."/>
            <person name="Hiwatashi Y."/>
            <person name="Ishikawa M."/>
            <person name="Iwata M."/>
            <person name="Karol K.G."/>
            <person name="Koehler B."/>
            <person name="Kolukisaoglu U."/>
            <person name="Kubo M."/>
            <person name="Kurata T."/>
            <person name="Lalonde S."/>
            <person name="Li K."/>
            <person name="Li Y."/>
            <person name="Litt A."/>
            <person name="Lyons E."/>
            <person name="Manning G."/>
            <person name="Maruyama T."/>
            <person name="Michael T.P."/>
            <person name="Mikami K."/>
            <person name="Miyazaki S."/>
            <person name="Morinaga S."/>
            <person name="Murata T."/>
            <person name="Mueller-Roeber B."/>
            <person name="Nelson D.R."/>
            <person name="Obara M."/>
            <person name="Oguri Y."/>
            <person name="Olmstead R.G."/>
            <person name="Onodera N."/>
            <person name="Petersen B.L."/>
            <person name="Pils B."/>
            <person name="Prigge M."/>
            <person name="Rensing S.A."/>
            <person name="Riano-Pachon D.M."/>
            <person name="Roberts A.W."/>
            <person name="Sato Y."/>
            <person name="Scheller H.V."/>
            <person name="Schulz B."/>
            <person name="Schulz C."/>
            <person name="Shakirov E.V."/>
            <person name="Shibagaki N."/>
            <person name="Shinohara N."/>
            <person name="Shippen D.E."/>
            <person name="Soerensen I."/>
            <person name="Sotooka R."/>
            <person name="Sugimoto N."/>
            <person name="Sugita M."/>
            <person name="Sumikawa N."/>
            <person name="Tanurdzic M."/>
            <person name="Theissen G."/>
            <person name="Ulvskov P."/>
            <person name="Wakazuki S."/>
            <person name="Weng J.K."/>
            <person name="Willats W.W."/>
            <person name="Wipf D."/>
            <person name="Wolf P.G."/>
            <person name="Yang L."/>
            <person name="Zimmer A.D."/>
            <person name="Zhu Q."/>
            <person name="Mitros T."/>
            <person name="Hellsten U."/>
            <person name="Loque D."/>
            <person name="Otillar R."/>
            <person name="Salamov A."/>
            <person name="Schmutz J."/>
            <person name="Shapiro H."/>
            <person name="Lindquist E."/>
            <person name="Lucas S."/>
            <person name="Rokhsar D."/>
            <person name="Grigoriev I.V."/>
        </authorList>
    </citation>
    <scope>NUCLEOTIDE SEQUENCE [LARGE SCALE GENOMIC DNA]</scope>
</reference>
<dbReference type="OMA" id="FWSTPSD"/>
<keyword evidence="3" id="KW-0808">Transferase</keyword>
<dbReference type="Gramene" id="EFJ04670">
    <property type="protein sequence ID" value="EFJ04670"/>
    <property type="gene ID" value="SELMODRAFT_2228"/>
</dbReference>
<gene>
    <name evidence="6" type="ORF">SELMODRAFT_2228</name>
</gene>
<protein>
    <recommendedName>
        <fullName evidence="8">Methyltransferase type 11 domain-containing protein</fullName>
    </recommendedName>
</protein>
<keyword evidence="4" id="KW-0812">Transmembrane</keyword>
<evidence type="ECO:0000313" key="7">
    <source>
        <dbReference type="Proteomes" id="UP000001514"/>
    </source>
</evidence>
<dbReference type="GO" id="GO:0016020">
    <property type="term" value="C:membrane"/>
    <property type="evidence" value="ECO:0007669"/>
    <property type="project" value="UniProtKB-SubCell"/>
</dbReference>
<dbReference type="Gene3D" id="3.40.50.150">
    <property type="entry name" value="Vaccinia Virus protein VP39"/>
    <property type="match status" value="1"/>
</dbReference>
<dbReference type="Pfam" id="PF03141">
    <property type="entry name" value="Methyltransf_29"/>
    <property type="match status" value="1"/>
</dbReference>
<dbReference type="OrthoDB" id="2013972at2759"/>
<evidence type="ECO:0000256" key="4">
    <source>
        <dbReference type="ARBA" id="ARBA00022968"/>
    </source>
</evidence>
<dbReference type="InParanoid" id="D8TF92"/>
<evidence type="ECO:0008006" key="8">
    <source>
        <dbReference type="Google" id="ProtNLM"/>
    </source>
</evidence>
<dbReference type="HOGENOM" id="CLU_025910_0_1_1"/>
<evidence type="ECO:0000256" key="5">
    <source>
        <dbReference type="ARBA" id="ARBA00037847"/>
    </source>
</evidence>
<proteinExistence type="inferred from homology"/>
<evidence type="ECO:0000256" key="1">
    <source>
        <dbReference type="ARBA" id="ARBA00004606"/>
    </source>
</evidence>
<dbReference type="PANTHER" id="PTHR44067">
    <property type="entry name" value="S-ADENOSYL-L-METHIONINE-DEPENDENT METHYLTRANSFERASE SUPERFAMILY PROTEIN-RELATED"/>
    <property type="match status" value="1"/>
</dbReference>
<dbReference type="EMBL" id="GL377765">
    <property type="protein sequence ID" value="EFJ04670.1"/>
    <property type="molecule type" value="Genomic_DNA"/>
</dbReference>
<sequence length="320" mass="36286">ADEFQKLVTPQMLPLGFSSQLKTDALTSPVGHACLMHKEDLEEYMQYKAGELCPDDESLTQKLLTGGCEPLPRRRCFARLPAGYKEPFPVPKSFWTSPPDENIIWTAYTCKSFECLNARKKKRIFADCLDCFDLEGRESERWAGSATAGGGLDLSIEEVLSFKPGGSIRIGLDIGGGSGTFAVRMREHNVTIVTTTLNFDGPFNSFISLRGVIPLYLTVSQRFPFFDNTLDIVHSMHVLSNWIPLGMLDFILFDIDRILRPGGILWLDHFFCIENQLNEVYIPMIERLGYKKLRWTVGKKLDRGPELMERYLTAVLEKPF</sequence>
<dbReference type="GO" id="GO:0032259">
    <property type="term" value="P:methylation"/>
    <property type="evidence" value="ECO:0007669"/>
    <property type="project" value="UniProtKB-KW"/>
</dbReference>
<dbReference type="PANTHER" id="PTHR44067:SF7">
    <property type="entry name" value="METHYLTRANSFERASE TYPE 11 DOMAIN-CONTAINING PROTEIN"/>
    <property type="match status" value="1"/>
</dbReference>
<accession>D8TF92</accession>
<dbReference type="GO" id="GO:0008168">
    <property type="term" value="F:methyltransferase activity"/>
    <property type="evidence" value="ECO:0007669"/>
    <property type="project" value="UniProtKB-KW"/>
</dbReference>
<comment type="subcellular location">
    <subcellularLocation>
        <location evidence="5">Endomembrane system</location>
        <topology evidence="5">Single-pass membrane protein</topology>
    </subcellularLocation>
    <subcellularLocation>
        <location evidence="1">Membrane</location>
        <topology evidence="1">Single-pass type II membrane protein</topology>
    </subcellularLocation>
</comment>
<keyword evidence="4" id="KW-0735">Signal-anchor</keyword>
<keyword evidence="3" id="KW-0489">Methyltransferase</keyword>
<dbReference type="Proteomes" id="UP000001514">
    <property type="component" value="Unassembled WGS sequence"/>
</dbReference>
<dbReference type="InterPro" id="IPR004159">
    <property type="entry name" value="Put_SAM_MeTrfase"/>
</dbReference>
<dbReference type="InterPro" id="IPR053223">
    <property type="entry name" value="Prob_Methyltransferase"/>
</dbReference>
<name>D8TF92_SELML</name>
<evidence type="ECO:0000256" key="2">
    <source>
        <dbReference type="ARBA" id="ARBA00008361"/>
    </source>
</evidence>
<keyword evidence="7" id="KW-1185">Reference proteome</keyword>
<dbReference type="InterPro" id="IPR029063">
    <property type="entry name" value="SAM-dependent_MTases_sf"/>
</dbReference>